<accession>A0ABM8W6K8</accession>
<comment type="caution">
    <text evidence="1">The sequence shown here is derived from an EMBL/GenBank/DDBJ whole genome shotgun (WGS) entry which is preliminary data.</text>
</comment>
<proteinExistence type="predicted"/>
<name>A0ABM8W6K8_GIGMA</name>
<reference evidence="1 2" key="1">
    <citation type="submission" date="2021-06" db="EMBL/GenBank/DDBJ databases">
        <authorList>
            <person name="Kallberg Y."/>
            <person name="Tangrot J."/>
            <person name="Rosling A."/>
        </authorList>
    </citation>
    <scope>NUCLEOTIDE SEQUENCE [LARGE SCALE GENOMIC DNA]</scope>
    <source>
        <strain evidence="1 2">120-4 pot B 10/14</strain>
    </source>
</reference>
<keyword evidence="2" id="KW-1185">Reference proteome</keyword>
<evidence type="ECO:0000313" key="1">
    <source>
        <dbReference type="EMBL" id="CAG8538785.1"/>
    </source>
</evidence>
<gene>
    <name evidence="1" type="ORF">GMARGA_LOCUS3980</name>
</gene>
<dbReference type="Proteomes" id="UP000789901">
    <property type="component" value="Unassembled WGS sequence"/>
</dbReference>
<evidence type="ECO:0000313" key="2">
    <source>
        <dbReference type="Proteomes" id="UP000789901"/>
    </source>
</evidence>
<dbReference type="EMBL" id="CAJVQB010001509">
    <property type="protein sequence ID" value="CAG8538785.1"/>
    <property type="molecule type" value="Genomic_DNA"/>
</dbReference>
<protein>
    <submittedName>
        <fullName evidence="1">43173_t:CDS:1</fullName>
    </submittedName>
</protein>
<sequence>MAILEPQQLQHFLQTISRPEHDENLWSNSIIRVSRIILTLSNYVESPVEMEDIVFEKENICNLDITSDVNTLQNETYNDKLEEELQINLKNNDFDPENLQETILNDALNSIEGKNKPEHIAKWPNNTY</sequence>
<organism evidence="1 2">
    <name type="scientific">Gigaspora margarita</name>
    <dbReference type="NCBI Taxonomy" id="4874"/>
    <lineage>
        <taxon>Eukaryota</taxon>
        <taxon>Fungi</taxon>
        <taxon>Fungi incertae sedis</taxon>
        <taxon>Mucoromycota</taxon>
        <taxon>Glomeromycotina</taxon>
        <taxon>Glomeromycetes</taxon>
        <taxon>Diversisporales</taxon>
        <taxon>Gigasporaceae</taxon>
        <taxon>Gigaspora</taxon>
    </lineage>
</organism>